<dbReference type="AlphaFoldDB" id="A0A2M7SBS4"/>
<dbReference type="Proteomes" id="UP000229307">
    <property type="component" value="Unassembled WGS sequence"/>
</dbReference>
<accession>A0A2M7SBS4</accession>
<sequence>MMKKLRLGFVGAGYMGQLAHIENYYKMPNVEMAALAEGRARLAENVARRYGIAKVYPTHREICADKDIDAVVSIMYYSLNYGVVKDLLNAGKNVITEKPICLTSEGGKEITGIAGRKKLIYQVGYMKRFDPGVIAAREAVQEMKSTGKFGRLMYLRIWCAYGDWTQLSLPPLSTDEAPPAYPIDMEKFPEWMSKPQIEKINWWLNFYSHQTNLVRYYLGEDYSFDYANHGDNGTYLLGKSESGVNVFMEAYPYAHNHWDEGCKIYFEKATVEVRNPAPLAKQQAASVRIFRNEGAHSAITEPVIQQLNAFDAQARSFVDCVLNGTPVLSPASEALKEVELAEELAKKFFK</sequence>
<dbReference type="PANTHER" id="PTHR43377:SF1">
    <property type="entry name" value="BILIVERDIN REDUCTASE A"/>
    <property type="match status" value="1"/>
</dbReference>
<name>A0A2M7SBS4_9BACT</name>
<dbReference type="InterPro" id="IPR036291">
    <property type="entry name" value="NAD(P)-bd_dom_sf"/>
</dbReference>
<dbReference type="Pfam" id="PF01408">
    <property type="entry name" value="GFO_IDH_MocA"/>
    <property type="match status" value="1"/>
</dbReference>
<dbReference type="Gene3D" id="3.40.50.720">
    <property type="entry name" value="NAD(P)-binding Rossmann-like Domain"/>
    <property type="match status" value="1"/>
</dbReference>
<feature type="domain" description="Gfo/Idh/MocA-like oxidoreductase N-terminal" evidence="1">
    <location>
        <begin position="6"/>
        <end position="125"/>
    </location>
</feature>
<dbReference type="Gene3D" id="3.30.360.10">
    <property type="entry name" value="Dihydrodipicolinate Reductase, domain 2"/>
    <property type="match status" value="1"/>
</dbReference>
<dbReference type="PANTHER" id="PTHR43377">
    <property type="entry name" value="BILIVERDIN REDUCTASE A"/>
    <property type="match status" value="1"/>
</dbReference>
<dbReference type="SUPFAM" id="SSF51735">
    <property type="entry name" value="NAD(P)-binding Rossmann-fold domains"/>
    <property type="match status" value="1"/>
</dbReference>
<dbReference type="GO" id="GO:0000166">
    <property type="term" value="F:nucleotide binding"/>
    <property type="evidence" value="ECO:0007669"/>
    <property type="project" value="InterPro"/>
</dbReference>
<evidence type="ECO:0000313" key="2">
    <source>
        <dbReference type="EMBL" id="PIZ16920.1"/>
    </source>
</evidence>
<protein>
    <recommendedName>
        <fullName evidence="1">Gfo/Idh/MocA-like oxidoreductase N-terminal domain-containing protein</fullName>
    </recommendedName>
</protein>
<dbReference type="InterPro" id="IPR051450">
    <property type="entry name" value="Gfo/Idh/MocA_Oxidoreductases"/>
</dbReference>
<dbReference type="EMBL" id="PFMR01000152">
    <property type="protein sequence ID" value="PIZ16920.1"/>
    <property type="molecule type" value="Genomic_DNA"/>
</dbReference>
<reference evidence="3" key="1">
    <citation type="submission" date="2017-09" db="EMBL/GenBank/DDBJ databases">
        <title>Depth-based differentiation of microbial function through sediment-hosted aquifers and enrichment of novel symbionts in the deep terrestrial subsurface.</title>
        <authorList>
            <person name="Probst A.J."/>
            <person name="Ladd B."/>
            <person name="Jarett J.K."/>
            <person name="Geller-Mcgrath D.E."/>
            <person name="Sieber C.M.K."/>
            <person name="Emerson J.B."/>
            <person name="Anantharaman K."/>
            <person name="Thomas B.C."/>
            <person name="Malmstrom R."/>
            <person name="Stieglmeier M."/>
            <person name="Klingl A."/>
            <person name="Woyke T."/>
            <person name="Ryan C.M."/>
            <person name="Banfield J.F."/>
        </authorList>
    </citation>
    <scope>NUCLEOTIDE SEQUENCE [LARGE SCALE GENOMIC DNA]</scope>
</reference>
<comment type="caution">
    <text evidence="2">The sequence shown here is derived from an EMBL/GenBank/DDBJ whole genome shotgun (WGS) entry which is preliminary data.</text>
</comment>
<gene>
    <name evidence="2" type="ORF">COY52_05700</name>
</gene>
<proteinExistence type="predicted"/>
<dbReference type="SUPFAM" id="SSF55347">
    <property type="entry name" value="Glyceraldehyde-3-phosphate dehydrogenase-like, C-terminal domain"/>
    <property type="match status" value="1"/>
</dbReference>
<evidence type="ECO:0000313" key="3">
    <source>
        <dbReference type="Proteomes" id="UP000229307"/>
    </source>
</evidence>
<evidence type="ECO:0000259" key="1">
    <source>
        <dbReference type="Pfam" id="PF01408"/>
    </source>
</evidence>
<dbReference type="InterPro" id="IPR000683">
    <property type="entry name" value="Gfo/Idh/MocA-like_OxRdtase_N"/>
</dbReference>
<organism evidence="2 3">
    <name type="scientific">Candidatus Desantisbacteria bacterium CG_4_10_14_0_8_um_filter_48_22</name>
    <dbReference type="NCBI Taxonomy" id="1974543"/>
    <lineage>
        <taxon>Bacteria</taxon>
        <taxon>Candidatus Desantisiibacteriota</taxon>
    </lineage>
</organism>